<keyword evidence="2" id="KW-1185">Reference proteome</keyword>
<name>A0ABU7AS97_9TELE</name>
<evidence type="ECO:0000313" key="2">
    <source>
        <dbReference type="Proteomes" id="UP001345963"/>
    </source>
</evidence>
<reference evidence="1 2" key="1">
    <citation type="submission" date="2021-07" db="EMBL/GenBank/DDBJ databases">
        <authorList>
            <person name="Palmer J.M."/>
        </authorList>
    </citation>
    <scope>NUCLEOTIDE SEQUENCE [LARGE SCALE GENOMIC DNA]</scope>
    <source>
        <strain evidence="1 2">AT_MEX2019</strain>
        <tissue evidence="1">Muscle</tissue>
    </source>
</reference>
<organism evidence="1 2">
    <name type="scientific">Ataeniobius toweri</name>
    <dbReference type="NCBI Taxonomy" id="208326"/>
    <lineage>
        <taxon>Eukaryota</taxon>
        <taxon>Metazoa</taxon>
        <taxon>Chordata</taxon>
        <taxon>Craniata</taxon>
        <taxon>Vertebrata</taxon>
        <taxon>Euteleostomi</taxon>
        <taxon>Actinopterygii</taxon>
        <taxon>Neopterygii</taxon>
        <taxon>Teleostei</taxon>
        <taxon>Neoteleostei</taxon>
        <taxon>Acanthomorphata</taxon>
        <taxon>Ovalentaria</taxon>
        <taxon>Atherinomorphae</taxon>
        <taxon>Cyprinodontiformes</taxon>
        <taxon>Goodeidae</taxon>
        <taxon>Ataeniobius</taxon>
    </lineage>
</organism>
<accession>A0ABU7AS97</accession>
<gene>
    <name evidence="1" type="ORF">ATANTOWER_027429</name>
</gene>
<dbReference type="Proteomes" id="UP001345963">
    <property type="component" value="Unassembled WGS sequence"/>
</dbReference>
<proteinExistence type="predicted"/>
<protein>
    <submittedName>
        <fullName evidence="1">Uncharacterized protein</fullName>
    </submittedName>
</protein>
<evidence type="ECO:0000313" key="1">
    <source>
        <dbReference type="EMBL" id="MED6240755.1"/>
    </source>
</evidence>
<sequence>MQQELNFAYGYIHCHAHRRNLVLAECVYNVDAAADFLETLQMLHKFSSGSVVHDLFLNKQEELVSVGQHLEETPPGHAGTTPYMLSKTLPAVMARLRSVVPRKM</sequence>
<comment type="caution">
    <text evidence="1">The sequence shown here is derived from an EMBL/GenBank/DDBJ whole genome shotgun (WGS) entry which is preliminary data.</text>
</comment>
<dbReference type="EMBL" id="JAHUTI010026359">
    <property type="protein sequence ID" value="MED6240755.1"/>
    <property type="molecule type" value="Genomic_DNA"/>
</dbReference>